<dbReference type="Proteomes" id="UP000494206">
    <property type="component" value="Unassembled WGS sequence"/>
</dbReference>
<protein>
    <submittedName>
        <fullName evidence="2">Uncharacterized protein</fullName>
    </submittedName>
</protein>
<evidence type="ECO:0000256" key="1">
    <source>
        <dbReference type="SAM" id="MobiDB-lite"/>
    </source>
</evidence>
<dbReference type="EMBL" id="CADEPM010000006">
    <property type="protein sequence ID" value="CAB3407554.1"/>
    <property type="molecule type" value="Genomic_DNA"/>
</dbReference>
<accession>A0A8S1F1S0</accession>
<gene>
    <name evidence="2" type="ORF">CBOVIS_LOCUS9469</name>
</gene>
<proteinExistence type="predicted"/>
<dbReference type="AlphaFoldDB" id="A0A8S1F1S0"/>
<sequence>MTEVSFNVLEIHTTDMFVPACPEEAEKIKEAIDNFYGPSTTRIRFLNAIKVHYCSENATTSQGDPNPQPVPRHRRRHCDSDLRERLRSYDALPADRPADEIDVTRVELLTLLELCYRTNGIGGIRAATSTASSYSLDHFRRSQRMSGVTRAIRRISPSFMTEI</sequence>
<evidence type="ECO:0000313" key="3">
    <source>
        <dbReference type="Proteomes" id="UP000494206"/>
    </source>
</evidence>
<evidence type="ECO:0000313" key="2">
    <source>
        <dbReference type="EMBL" id="CAB3407554.1"/>
    </source>
</evidence>
<reference evidence="2 3" key="1">
    <citation type="submission" date="2020-04" db="EMBL/GenBank/DDBJ databases">
        <authorList>
            <person name="Laetsch R D."/>
            <person name="Stevens L."/>
            <person name="Kumar S."/>
            <person name="Blaxter L. M."/>
        </authorList>
    </citation>
    <scope>NUCLEOTIDE SEQUENCE [LARGE SCALE GENOMIC DNA]</scope>
</reference>
<name>A0A8S1F1S0_9PELO</name>
<keyword evidence="3" id="KW-1185">Reference proteome</keyword>
<comment type="caution">
    <text evidence="2">The sequence shown here is derived from an EMBL/GenBank/DDBJ whole genome shotgun (WGS) entry which is preliminary data.</text>
</comment>
<feature type="region of interest" description="Disordered" evidence="1">
    <location>
        <begin position="57"/>
        <end position="77"/>
    </location>
</feature>
<organism evidence="2 3">
    <name type="scientific">Caenorhabditis bovis</name>
    <dbReference type="NCBI Taxonomy" id="2654633"/>
    <lineage>
        <taxon>Eukaryota</taxon>
        <taxon>Metazoa</taxon>
        <taxon>Ecdysozoa</taxon>
        <taxon>Nematoda</taxon>
        <taxon>Chromadorea</taxon>
        <taxon>Rhabditida</taxon>
        <taxon>Rhabditina</taxon>
        <taxon>Rhabditomorpha</taxon>
        <taxon>Rhabditoidea</taxon>
        <taxon>Rhabditidae</taxon>
        <taxon>Peloderinae</taxon>
        <taxon>Caenorhabditis</taxon>
    </lineage>
</organism>